<comment type="similarity">
    <text evidence="16">Belongs to the TRAFAC class TrmE-Era-EngA-EngB-Septin-like GTPase superfamily. FeoB GTPase (TC 9.A.8) family.</text>
</comment>
<feature type="transmembrane region" description="Helical" evidence="16">
    <location>
        <begin position="639"/>
        <end position="659"/>
    </location>
</feature>
<keyword evidence="4 16" id="KW-0410">Iron transport</keyword>
<evidence type="ECO:0000256" key="15">
    <source>
        <dbReference type="PIRSR" id="PIRSR603373-2"/>
    </source>
</evidence>
<feature type="transmembrane region" description="Helical" evidence="16">
    <location>
        <begin position="325"/>
        <end position="343"/>
    </location>
</feature>
<dbReference type="Gene3D" id="1.10.287.1770">
    <property type="match status" value="1"/>
</dbReference>
<evidence type="ECO:0000256" key="10">
    <source>
        <dbReference type="ARBA" id="ARBA00023134"/>
    </source>
</evidence>
<comment type="function">
    <text evidence="16">Probable transporter of a GTP-driven Fe(2+) uptake system.</text>
</comment>
<evidence type="ECO:0000256" key="2">
    <source>
        <dbReference type="ARBA" id="ARBA00022448"/>
    </source>
</evidence>
<evidence type="ECO:0000256" key="14">
    <source>
        <dbReference type="PIRSR" id="PIRSR603373-1"/>
    </source>
</evidence>
<evidence type="ECO:0000256" key="12">
    <source>
        <dbReference type="ARBA" id="ARBA00031200"/>
    </source>
</evidence>
<keyword evidence="10 14" id="KW-0342">GTP-binding</keyword>
<name>A0A1E5IK12_ENDTX</name>
<evidence type="ECO:0000256" key="1">
    <source>
        <dbReference type="ARBA" id="ARBA00004651"/>
    </source>
</evidence>
<dbReference type="InterPro" id="IPR003373">
    <property type="entry name" value="Fe2_transport_prot-B"/>
</dbReference>
<evidence type="ECO:0000256" key="16">
    <source>
        <dbReference type="RuleBase" id="RU362098"/>
    </source>
</evidence>
<dbReference type="PANTHER" id="PTHR43185:SF1">
    <property type="entry name" value="FE(2+) TRANSPORTER FEOB"/>
    <property type="match status" value="1"/>
</dbReference>
<dbReference type="CDD" id="cd01879">
    <property type="entry name" value="FeoB"/>
    <property type="match status" value="1"/>
</dbReference>
<protein>
    <recommendedName>
        <fullName evidence="12 13">Ferrous iron transport protein B</fullName>
    </recommendedName>
</protein>
<evidence type="ECO:0000256" key="11">
    <source>
        <dbReference type="ARBA" id="ARBA00023136"/>
    </source>
</evidence>
<feature type="binding site" evidence="14">
    <location>
        <begin position="59"/>
        <end position="62"/>
    </location>
    <ligand>
        <name>GTP</name>
        <dbReference type="ChEBI" id="CHEBI:37565"/>
        <label>1</label>
    </ligand>
</feature>
<evidence type="ECO:0000256" key="9">
    <source>
        <dbReference type="ARBA" id="ARBA00023065"/>
    </source>
</evidence>
<gene>
    <name evidence="18" type="ORF">ATZ36_17935</name>
</gene>
<dbReference type="InterPro" id="IPR030389">
    <property type="entry name" value="G_FEOB_dom"/>
</dbReference>
<feature type="transmembrane region" description="Helical" evidence="16">
    <location>
        <begin position="430"/>
        <end position="456"/>
    </location>
</feature>
<dbReference type="Pfam" id="PF17910">
    <property type="entry name" value="FeoB_Cyto"/>
    <property type="match status" value="1"/>
</dbReference>
<keyword evidence="15" id="KW-0479">Metal-binding</keyword>
<dbReference type="GO" id="GO:0005525">
    <property type="term" value="F:GTP binding"/>
    <property type="evidence" value="ECO:0007669"/>
    <property type="project" value="UniProtKB-KW"/>
</dbReference>
<evidence type="ECO:0000256" key="6">
    <source>
        <dbReference type="ARBA" id="ARBA00022741"/>
    </source>
</evidence>
<feature type="binding site" evidence="14">
    <location>
        <begin position="119"/>
        <end position="122"/>
    </location>
    <ligand>
        <name>GTP</name>
        <dbReference type="ChEBI" id="CHEBI:37565"/>
        <label>1</label>
    </ligand>
</feature>
<dbReference type="Proteomes" id="UP000095237">
    <property type="component" value="Unassembled WGS sequence"/>
</dbReference>
<dbReference type="Pfam" id="PF07664">
    <property type="entry name" value="FeoB_C"/>
    <property type="match status" value="1"/>
</dbReference>
<keyword evidence="9" id="KW-0406">Ion transport</keyword>
<dbReference type="PANTHER" id="PTHR43185">
    <property type="entry name" value="FERROUS IRON TRANSPORT PROTEIN B"/>
    <property type="match status" value="1"/>
</dbReference>
<sequence length="698" mass="77619">MNTDKNIMVVLAGNPNSGKSTIFNSLTGSNQPVGNYPGITVEKKESLKKYKGYNINFIDLPGTYSLSAYSGDEVVTRDFLLKKKPDVVVYVIDSANMERNLYLFTQIVELDIPIIMVLNMVDILKSHGKTVDRKVMSDILGVPVFATVAIKGIRIVDILDCIVSIFENGEFKNQIRVKVDYGEDIKGEAEKLEKLISKDSVLSKFPKSRLAIKFLDNDPLALKLVCKAGNGTEILEQIEKSRNHIKEHFGRKAEIEIAGRRYAFANAVVKMVVKKTGHKKIDMTEIIDSFTLNRYLGIPIFVAVMYIIFKFTFTFSEPAVKLFDLFFRWFGGVVAGIIPYGPVQSLIVDGIIGGVGGLLGFFPLVLFMFFAIAFFEDSGYMARATFVMDKIMNRFGLHGKSFLPLMLSTNGCAVPGILATRTLDSKRDRIITMFLVSFMICGAKLPIFALIIGAFFAAKYQVAIMFFMYFLSIVIALGTAKLLSATILLRVESAHFIIELPPYHLPTVKGLFLKMWERSWLYMRKAGTVVVLISILIWAVFTYPKAPLNENLTEVEKSAAIQLRYSIAGRVGKILEPLFKPIGMDGSRAVALIAGFAAKEVILSTLSAIYSIGEVNSGDTRTLREKIATDDDWSPLKGIAFLIFCLIYTPCVVSVVVFFKETGSSYKWLALLVIGNTVFAWIVSFIVFQLGTLLNIGV</sequence>
<keyword evidence="2 16" id="KW-0813">Transport</keyword>
<dbReference type="AlphaFoldDB" id="A0A1E5IK12"/>
<dbReference type="Gene3D" id="3.40.50.300">
    <property type="entry name" value="P-loop containing nucleotide triphosphate hydrolases"/>
    <property type="match status" value="1"/>
</dbReference>
<feature type="transmembrane region" description="Helical" evidence="16">
    <location>
        <begin position="522"/>
        <end position="541"/>
    </location>
</feature>
<dbReference type="SUPFAM" id="SSF52540">
    <property type="entry name" value="P-loop containing nucleoside triphosphate hydrolases"/>
    <property type="match status" value="1"/>
</dbReference>
<keyword evidence="19" id="KW-1185">Reference proteome</keyword>
<feature type="binding site" evidence="14">
    <location>
        <begin position="13"/>
        <end position="20"/>
    </location>
    <ligand>
        <name>GTP</name>
        <dbReference type="ChEBI" id="CHEBI:37565"/>
        <label>1</label>
    </ligand>
</feature>
<evidence type="ECO:0000256" key="13">
    <source>
        <dbReference type="NCBIfam" id="TIGR00437"/>
    </source>
</evidence>
<evidence type="ECO:0000256" key="3">
    <source>
        <dbReference type="ARBA" id="ARBA00022475"/>
    </source>
</evidence>
<dbReference type="GO" id="GO:0046872">
    <property type="term" value="F:metal ion binding"/>
    <property type="evidence" value="ECO:0007669"/>
    <property type="project" value="UniProtKB-KW"/>
</dbReference>
<keyword evidence="5 16" id="KW-0812">Transmembrane</keyword>
<feature type="binding site" evidence="15">
    <location>
        <position position="25"/>
    </location>
    <ligand>
        <name>Mg(2+)</name>
        <dbReference type="ChEBI" id="CHEBI:18420"/>
        <label>2</label>
    </ligand>
</feature>
<evidence type="ECO:0000313" key="19">
    <source>
        <dbReference type="Proteomes" id="UP000095237"/>
    </source>
</evidence>
<feature type="transmembrane region" description="Helical" evidence="16">
    <location>
        <begin position="355"/>
        <end position="375"/>
    </location>
</feature>
<feature type="domain" description="FeoB-type G" evidence="17">
    <location>
        <begin position="6"/>
        <end position="168"/>
    </location>
</feature>
<dbReference type="InterPro" id="IPR027417">
    <property type="entry name" value="P-loop_NTPase"/>
</dbReference>
<dbReference type="InterPro" id="IPR005225">
    <property type="entry name" value="Small_GTP-bd"/>
</dbReference>
<evidence type="ECO:0000256" key="7">
    <source>
        <dbReference type="ARBA" id="ARBA00022989"/>
    </source>
</evidence>
<dbReference type="GO" id="GO:0005886">
    <property type="term" value="C:plasma membrane"/>
    <property type="evidence" value="ECO:0007669"/>
    <property type="project" value="UniProtKB-SubCell"/>
</dbReference>
<dbReference type="InterPro" id="IPR011642">
    <property type="entry name" value="Gate_dom"/>
</dbReference>
<comment type="subcellular location">
    <subcellularLocation>
        <location evidence="16">Cell inner membrane</location>
        <topology evidence="16">Multi-pass membrane protein</topology>
    </subcellularLocation>
    <subcellularLocation>
        <location evidence="1">Cell membrane</location>
        <topology evidence="1">Multi-pass membrane protein</topology>
    </subcellularLocation>
</comment>
<organism evidence="18 19">
    <name type="scientific">Endomicrobium trichonymphae</name>
    <dbReference type="NCBI Taxonomy" id="1408204"/>
    <lineage>
        <taxon>Bacteria</taxon>
        <taxon>Pseudomonadati</taxon>
        <taxon>Elusimicrobiota</taxon>
        <taxon>Endomicrobiia</taxon>
        <taxon>Endomicrobiales</taxon>
        <taxon>Endomicrobiaceae</taxon>
        <taxon>Candidatus Endomicrobiellum</taxon>
    </lineage>
</organism>
<dbReference type="NCBIfam" id="TIGR00437">
    <property type="entry name" value="feoB"/>
    <property type="match status" value="1"/>
</dbReference>
<feature type="binding site" evidence="15">
    <location>
        <position position="27"/>
    </location>
    <ligand>
        <name>Mg(2+)</name>
        <dbReference type="ChEBI" id="CHEBI:18420"/>
        <label>2</label>
    </ligand>
</feature>
<dbReference type="InterPro" id="IPR050860">
    <property type="entry name" value="FeoB_GTPase"/>
</dbReference>
<evidence type="ECO:0000256" key="8">
    <source>
        <dbReference type="ARBA" id="ARBA00023004"/>
    </source>
</evidence>
<dbReference type="NCBIfam" id="TIGR00231">
    <property type="entry name" value="small_GTP"/>
    <property type="match status" value="1"/>
</dbReference>
<dbReference type="PROSITE" id="PS51711">
    <property type="entry name" value="G_FEOB"/>
    <property type="match status" value="1"/>
</dbReference>
<proteinExistence type="inferred from homology"/>
<feature type="transmembrane region" description="Helical" evidence="16">
    <location>
        <begin position="462"/>
        <end position="483"/>
    </location>
</feature>
<dbReference type="InterPro" id="IPR011640">
    <property type="entry name" value="Fe2_transport_prot_B_C"/>
</dbReference>
<dbReference type="EMBL" id="LNVX01000291">
    <property type="protein sequence ID" value="OEG70846.1"/>
    <property type="molecule type" value="Genomic_DNA"/>
</dbReference>
<keyword evidence="6 14" id="KW-0547">Nucleotide-binding</keyword>
<dbReference type="Pfam" id="PF07670">
    <property type="entry name" value="Gate"/>
    <property type="match status" value="2"/>
</dbReference>
<keyword evidence="3" id="KW-1003">Cell membrane</keyword>
<keyword evidence="7 16" id="KW-1133">Transmembrane helix</keyword>
<accession>A0A1E5IK12</accession>
<evidence type="ECO:0000256" key="4">
    <source>
        <dbReference type="ARBA" id="ARBA00022496"/>
    </source>
</evidence>
<dbReference type="Pfam" id="PF02421">
    <property type="entry name" value="FeoB_N"/>
    <property type="match status" value="1"/>
</dbReference>
<keyword evidence="11 16" id="KW-0472">Membrane</keyword>
<keyword evidence="15" id="KW-0460">Magnesium</keyword>
<dbReference type="GO" id="GO:0015093">
    <property type="term" value="F:ferrous iron transmembrane transporter activity"/>
    <property type="evidence" value="ECO:0007669"/>
    <property type="project" value="UniProtKB-UniRule"/>
</dbReference>
<feature type="transmembrane region" description="Helical" evidence="16">
    <location>
        <begin position="668"/>
        <end position="688"/>
    </location>
</feature>
<feature type="transmembrane region" description="Helical" evidence="16">
    <location>
        <begin position="295"/>
        <end position="313"/>
    </location>
</feature>
<keyword evidence="8 16" id="KW-0408">Iron</keyword>
<feature type="binding site" evidence="14">
    <location>
        <begin position="38"/>
        <end position="42"/>
    </location>
    <ligand>
        <name>GTP</name>
        <dbReference type="ChEBI" id="CHEBI:37565"/>
        <label>1</label>
    </ligand>
</feature>
<reference evidence="18 19" key="1">
    <citation type="submission" date="2015-11" db="EMBL/GenBank/DDBJ databases">
        <title>Evidence for parallel genomic evolution in an endosymbiosis of termite gut flagellates.</title>
        <authorList>
            <person name="Zheng H."/>
        </authorList>
    </citation>
    <scope>NUCLEOTIDE SEQUENCE [LARGE SCALE GENOMIC DNA]</scope>
    <source>
        <strain evidence="18 19">CET450</strain>
    </source>
</reference>
<feature type="binding site" evidence="15">
    <location>
        <position position="24"/>
    </location>
    <ligand>
        <name>Mg(2+)</name>
        <dbReference type="ChEBI" id="CHEBI:18420"/>
        <label>2</label>
    </ligand>
</feature>
<evidence type="ECO:0000313" key="18">
    <source>
        <dbReference type="EMBL" id="OEG70846.1"/>
    </source>
</evidence>
<comment type="caution">
    <text evidence="18">The sequence shown here is derived from an EMBL/GenBank/DDBJ whole genome shotgun (WGS) entry which is preliminary data.</text>
</comment>
<evidence type="ECO:0000259" key="17">
    <source>
        <dbReference type="PROSITE" id="PS51711"/>
    </source>
</evidence>
<feature type="binding site" evidence="15">
    <location>
        <position position="28"/>
    </location>
    <ligand>
        <name>Mg(2+)</name>
        <dbReference type="ChEBI" id="CHEBI:18420"/>
        <label>2</label>
    </ligand>
</feature>
<evidence type="ECO:0000256" key="5">
    <source>
        <dbReference type="ARBA" id="ARBA00022692"/>
    </source>
</evidence>
<dbReference type="InterPro" id="IPR041069">
    <property type="entry name" value="FeoB_Cyto"/>
</dbReference>